<organism evidence="1 2">
    <name type="scientific">Kutzneria kofuensis</name>
    <dbReference type="NCBI Taxonomy" id="103725"/>
    <lineage>
        <taxon>Bacteria</taxon>
        <taxon>Bacillati</taxon>
        <taxon>Actinomycetota</taxon>
        <taxon>Actinomycetes</taxon>
        <taxon>Pseudonocardiales</taxon>
        <taxon>Pseudonocardiaceae</taxon>
        <taxon>Kutzneria</taxon>
    </lineage>
</organism>
<dbReference type="Gene3D" id="2.30.110.10">
    <property type="entry name" value="Electron Transport, Fmn-binding Protein, Chain A"/>
    <property type="match status" value="1"/>
</dbReference>
<keyword evidence="2" id="KW-1185">Reference proteome</keyword>
<sequence length="115" mass="12777">MSFQGTTAGRVITRFNGVVDRLRSSRLLGPLVGRYLTVVSYTGRRSGRTFRTPVGYRRTGDVVSIQVMLADTKNWWRNFTGDGGPLTLDLPGDPVTGHAVAERVRENRVNVTVRL</sequence>
<evidence type="ECO:0008006" key="3">
    <source>
        <dbReference type="Google" id="ProtNLM"/>
    </source>
</evidence>
<reference evidence="1 2" key="1">
    <citation type="submission" date="2020-08" db="EMBL/GenBank/DDBJ databases">
        <title>Sequencing the genomes of 1000 actinobacteria strains.</title>
        <authorList>
            <person name="Klenk H.-P."/>
        </authorList>
    </citation>
    <scope>NUCLEOTIDE SEQUENCE [LARGE SCALE GENOMIC DNA]</scope>
    <source>
        <strain evidence="1 2">DSM 43851</strain>
    </source>
</reference>
<dbReference type="InterPro" id="IPR012349">
    <property type="entry name" value="Split_barrel_FMN-bd"/>
</dbReference>
<dbReference type="RefSeq" id="WP_184869921.1">
    <property type="nucleotide sequence ID" value="NZ_BAAAWY010000043.1"/>
</dbReference>
<protein>
    <recommendedName>
        <fullName evidence="3">Deazaflavin-dependent oxidoreductase (Nitroreductase family)</fullName>
    </recommendedName>
</protein>
<dbReference type="Proteomes" id="UP000585638">
    <property type="component" value="Unassembled WGS sequence"/>
</dbReference>
<dbReference type="AlphaFoldDB" id="A0A7W9NMK3"/>
<evidence type="ECO:0000313" key="1">
    <source>
        <dbReference type="EMBL" id="MBB5897443.1"/>
    </source>
</evidence>
<name>A0A7W9NMK3_9PSEU</name>
<accession>A0A7W9NMK3</accession>
<comment type="caution">
    <text evidence="1">The sequence shown here is derived from an EMBL/GenBank/DDBJ whole genome shotgun (WGS) entry which is preliminary data.</text>
</comment>
<dbReference type="EMBL" id="JACHIR010000003">
    <property type="protein sequence ID" value="MBB5897443.1"/>
    <property type="molecule type" value="Genomic_DNA"/>
</dbReference>
<evidence type="ECO:0000313" key="2">
    <source>
        <dbReference type="Proteomes" id="UP000585638"/>
    </source>
</evidence>
<gene>
    <name evidence="1" type="ORF">BJ998_008702</name>
</gene>
<proteinExistence type="predicted"/>